<dbReference type="PRINTS" id="PR01546">
    <property type="entry name" value="YEAST73DUF"/>
</dbReference>
<comment type="subcellular location">
    <subcellularLocation>
        <location evidence="4">Endosome</location>
        <location evidence="4">Multivesicular body membrane</location>
        <topology evidence="4">Peripheral membrane protein</topology>
    </subcellularLocation>
    <subcellularLocation>
        <location evidence="1 4">Prevacuolar compartment membrane</location>
        <topology evidence="1 4">Peripheral membrane protein</topology>
    </subcellularLocation>
    <subcellularLocation>
        <location evidence="4">Vacuole membrane</location>
        <topology evidence="4">Peripheral membrane protein</topology>
    </subcellularLocation>
</comment>
<name>A0A3N4KCV8_9PEZI</name>
<dbReference type="GO" id="GO:0006623">
    <property type="term" value="P:protein targeting to vacuole"/>
    <property type="evidence" value="ECO:0007669"/>
    <property type="project" value="UniProtKB-UniRule"/>
</dbReference>
<dbReference type="EMBL" id="ML119164">
    <property type="protein sequence ID" value="RPB08353.1"/>
    <property type="molecule type" value="Genomic_DNA"/>
</dbReference>
<evidence type="ECO:0000256" key="1">
    <source>
        <dbReference type="ARBA" id="ARBA00004380"/>
    </source>
</evidence>
<keyword evidence="4" id="KW-0967">Endosome</keyword>
<evidence type="ECO:0000259" key="7">
    <source>
        <dbReference type="Pfam" id="PF19037"/>
    </source>
</evidence>
<reference evidence="9 10" key="1">
    <citation type="journal article" date="2018" name="Nat. Ecol. Evol.">
        <title>Pezizomycetes genomes reveal the molecular basis of ectomycorrhizal truffle lifestyle.</title>
        <authorList>
            <person name="Murat C."/>
            <person name="Payen T."/>
            <person name="Noel B."/>
            <person name="Kuo A."/>
            <person name="Morin E."/>
            <person name="Chen J."/>
            <person name="Kohler A."/>
            <person name="Krizsan K."/>
            <person name="Balestrini R."/>
            <person name="Da Silva C."/>
            <person name="Montanini B."/>
            <person name="Hainaut M."/>
            <person name="Levati E."/>
            <person name="Barry K.W."/>
            <person name="Belfiori B."/>
            <person name="Cichocki N."/>
            <person name="Clum A."/>
            <person name="Dockter R.B."/>
            <person name="Fauchery L."/>
            <person name="Guy J."/>
            <person name="Iotti M."/>
            <person name="Le Tacon F."/>
            <person name="Lindquist E.A."/>
            <person name="Lipzen A."/>
            <person name="Malagnac F."/>
            <person name="Mello A."/>
            <person name="Molinier V."/>
            <person name="Miyauchi S."/>
            <person name="Poulain J."/>
            <person name="Riccioni C."/>
            <person name="Rubini A."/>
            <person name="Sitrit Y."/>
            <person name="Splivallo R."/>
            <person name="Traeger S."/>
            <person name="Wang M."/>
            <person name="Zifcakova L."/>
            <person name="Wipf D."/>
            <person name="Zambonelli A."/>
            <person name="Paolocci F."/>
            <person name="Nowrousian M."/>
            <person name="Ottonello S."/>
            <person name="Baldrian P."/>
            <person name="Spatafora J.W."/>
            <person name="Henrissat B."/>
            <person name="Nagy L.G."/>
            <person name="Aury J.M."/>
            <person name="Wincker P."/>
            <person name="Grigoriev I.V."/>
            <person name="Bonfante P."/>
            <person name="Martin F.M."/>
        </authorList>
    </citation>
    <scope>NUCLEOTIDE SEQUENCE [LARGE SCALE GENOMIC DNA]</scope>
    <source>
        <strain evidence="9 10">CCBAS932</strain>
    </source>
</reference>
<dbReference type="GO" id="GO:0016192">
    <property type="term" value="P:vesicle-mediated transport"/>
    <property type="evidence" value="ECO:0007669"/>
    <property type="project" value="InterPro"/>
</dbReference>
<dbReference type="Pfam" id="PF19036">
    <property type="entry name" value="Fuz_longin_1"/>
    <property type="match status" value="1"/>
</dbReference>
<dbReference type="InterPro" id="IPR004353">
    <property type="entry name" value="Mon1"/>
</dbReference>
<dbReference type="InterPro" id="IPR043972">
    <property type="entry name" value="FUZ/MON1/HPS1_longin_1"/>
</dbReference>
<keyword evidence="10" id="KW-1185">Reference proteome</keyword>
<evidence type="ECO:0000256" key="4">
    <source>
        <dbReference type="RuleBase" id="RU367048"/>
    </source>
</evidence>
<evidence type="ECO:0000256" key="2">
    <source>
        <dbReference type="ARBA" id="ARBA00018132"/>
    </source>
</evidence>
<dbReference type="Proteomes" id="UP000277580">
    <property type="component" value="Unassembled WGS sequence"/>
</dbReference>
<dbReference type="InterPro" id="IPR043971">
    <property type="entry name" value="FUZ/MON1/HPS1_longin_2"/>
</dbReference>
<dbReference type="FunCoup" id="A0A3N4KCV8">
    <property type="interactions" value="533"/>
</dbReference>
<comment type="function">
    <text evidence="3">In complex with CCZ1, is required for multiple vacuole delivery pathways including the cytoplasm to vacuole transport (Cvt), autophagy, pexophagy and endocytosis. The MON1-CCZ1 complex acts at the fusion of vesicles with the vacuole, through its regulation of the SNARE complex during the coordinated priming and docking stages of fusion, and particularly at the stage of tethering/docking.</text>
</comment>
<sequence>MSNLLYPLQAPTIRMISQPLNIHSATSSGSSTPGLQAKATTAISLPEGVHAHQTDGAGSGTGSGIVTGDNDVESMLGEILSESEGRFLGMRSKGLGGIGFSDGNIEDEGWDESSDEEGLEEEALIARWRARKKHFFILSSAGKPIYSRYGDETVVSGYMGVIQAIISFFQDGDDTLKCFSAGKHRFAVVAEGPLYLVAISSMGESDSQLRAQLDALYTQVLSTLTLSQLSKIFATRENFDLRRLLGGTEVFLDGLSDAMTRGSPQILLSALECVKMRKHHREKINNILLKSRSSSLLYGLVIADERLVSVIRPKRHSLHPPDLQLLFSMLFNASTFRDGGEHWTPICLPKFNSKGFLHAYICFFRKEIALVLISADKDAFFEMREVKEVVVEQLEKTGCVEIVEEAVSRGRYTTTDVLPGTVIRHFLYKSRANVQFTMPSFEPHFYTVITRRRLMNLYQRLHSAVHAKNAHLKVHHCIRSSSVSLSWITPTFELYCVAGAGANRNALAKGATSIVNWVKREEERLFVIGGAMF</sequence>
<keyword evidence="4" id="KW-0653">Protein transport</keyword>
<dbReference type="PANTHER" id="PTHR13027:SF7">
    <property type="entry name" value="VACUOLAR FUSION PROTEIN MON1 HOMOLOG"/>
    <property type="match status" value="1"/>
</dbReference>
<dbReference type="AlphaFoldDB" id="A0A3N4KCV8"/>
<evidence type="ECO:0000256" key="3">
    <source>
        <dbReference type="ARBA" id="ARBA00043892"/>
    </source>
</evidence>
<keyword evidence="4" id="KW-0926">Vacuole</keyword>
<evidence type="ECO:0000259" key="8">
    <source>
        <dbReference type="Pfam" id="PF19038"/>
    </source>
</evidence>
<keyword evidence="4" id="KW-0472">Membrane</keyword>
<proteinExistence type="inferred from homology"/>
<gene>
    <name evidence="9" type="ORF">P167DRAFT_355530</name>
</gene>
<keyword evidence="4" id="KW-0813">Transport</keyword>
<feature type="domain" description="FUZ/MON1/HPS1 first Longin" evidence="6">
    <location>
        <begin position="133"/>
        <end position="255"/>
    </location>
</feature>
<organism evidence="9 10">
    <name type="scientific">Morchella conica CCBAS932</name>
    <dbReference type="NCBI Taxonomy" id="1392247"/>
    <lineage>
        <taxon>Eukaryota</taxon>
        <taxon>Fungi</taxon>
        <taxon>Dikarya</taxon>
        <taxon>Ascomycota</taxon>
        <taxon>Pezizomycotina</taxon>
        <taxon>Pezizomycetes</taxon>
        <taxon>Pezizales</taxon>
        <taxon>Morchellaceae</taxon>
        <taxon>Morchella</taxon>
    </lineage>
</organism>
<accession>A0A3N4KCV8</accession>
<keyword evidence="4" id="KW-0072">Autophagy</keyword>
<dbReference type="GO" id="GO:0032585">
    <property type="term" value="C:multivesicular body membrane"/>
    <property type="evidence" value="ECO:0007669"/>
    <property type="project" value="UniProtKB-SubCell"/>
</dbReference>
<dbReference type="PANTHER" id="PTHR13027">
    <property type="entry name" value="SAND PROTEIN-RELATED"/>
    <property type="match status" value="1"/>
</dbReference>
<dbReference type="InParanoid" id="A0A3N4KCV8"/>
<dbReference type="Pfam" id="PF19038">
    <property type="entry name" value="Fuz_longin_3"/>
    <property type="match status" value="1"/>
</dbReference>
<dbReference type="InterPro" id="IPR043970">
    <property type="entry name" value="FUZ/MON1/HPS1_longin_3"/>
</dbReference>
<evidence type="ECO:0000313" key="9">
    <source>
        <dbReference type="EMBL" id="RPB08353.1"/>
    </source>
</evidence>
<dbReference type="Pfam" id="PF19037">
    <property type="entry name" value="Fuz_longin_2"/>
    <property type="match status" value="1"/>
</dbReference>
<dbReference type="GO" id="GO:0006914">
    <property type="term" value="P:autophagy"/>
    <property type="evidence" value="ECO:0007669"/>
    <property type="project" value="UniProtKB-UniRule"/>
</dbReference>
<comment type="function">
    <text evidence="4">Required for multiple vacuole delivery pathways including the cytoplasm to vacuole transport (Cvt), autophagy, pexophagy and endocytosis.</text>
</comment>
<dbReference type="GO" id="GO:0000329">
    <property type="term" value="C:fungal-type vacuole membrane"/>
    <property type="evidence" value="ECO:0007669"/>
    <property type="project" value="TreeGrafter"/>
</dbReference>
<feature type="region of interest" description="Disordered" evidence="5">
    <location>
        <begin position="46"/>
        <end position="68"/>
    </location>
</feature>
<protein>
    <recommendedName>
        <fullName evidence="2 4">Vacuolar fusion protein MON1</fullName>
    </recommendedName>
</protein>
<dbReference type="OrthoDB" id="272411at2759"/>
<dbReference type="STRING" id="1392247.A0A3N4KCV8"/>
<evidence type="ECO:0000259" key="6">
    <source>
        <dbReference type="Pfam" id="PF19036"/>
    </source>
</evidence>
<feature type="domain" description="FUZ/MON1/HPS1 third Longin" evidence="8">
    <location>
        <begin position="423"/>
        <end position="522"/>
    </location>
</feature>
<feature type="domain" description="FUZ/MON1/HPS1 second Longin" evidence="7">
    <location>
        <begin position="295"/>
        <end position="391"/>
    </location>
</feature>
<evidence type="ECO:0000256" key="5">
    <source>
        <dbReference type="SAM" id="MobiDB-lite"/>
    </source>
</evidence>
<comment type="similarity">
    <text evidence="4">Belongs to the MON1/SAND family.</text>
</comment>
<evidence type="ECO:0000313" key="10">
    <source>
        <dbReference type="Proteomes" id="UP000277580"/>
    </source>
</evidence>
<dbReference type="GO" id="GO:0035658">
    <property type="term" value="C:Mon1-Ccz1 complex"/>
    <property type="evidence" value="ECO:0007669"/>
    <property type="project" value="TreeGrafter"/>
</dbReference>